<dbReference type="Proteomes" id="UP000581425">
    <property type="component" value="Unassembled WGS sequence"/>
</dbReference>
<name>A0A839AZY3_ECOLX</name>
<gene>
    <name evidence="2" type="ORF">FOI11_003340</name>
    <name evidence="1" type="ORF">FOI11_16705</name>
</gene>
<organism evidence="1 3">
    <name type="scientific">Escherichia coli</name>
    <dbReference type="NCBI Taxonomy" id="562"/>
    <lineage>
        <taxon>Bacteria</taxon>
        <taxon>Pseudomonadati</taxon>
        <taxon>Pseudomonadota</taxon>
        <taxon>Gammaproteobacteria</taxon>
        <taxon>Enterobacterales</taxon>
        <taxon>Enterobacteriaceae</taxon>
        <taxon>Escherichia</taxon>
    </lineage>
</organism>
<proteinExistence type="predicted"/>
<evidence type="ECO:0000313" key="3">
    <source>
        <dbReference type="Proteomes" id="UP000581425"/>
    </source>
</evidence>
<evidence type="ECO:0000313" key="1">
    <source>
        <dbReference type="EMBL" id="MBA6241604.1"/>
    </source>
</evidence>
<accession>A0A839AZY3</accession>
<reference evidence="2 3" key="2">
    <citation type="submission" date="2020-10" db="EMBL/GenBank/DDBJ databases">
        <title>Analysis of Genomes of Bacterial Isolates from Lameness Outbreaks in Broilers.</title>
        <authorList>
            <person name="Rhoads D."/>
            <person name="Ekesi N.S."/>
        </authorList>
    </citation>
    <scope>NUCLEOTIDE SEQUENCE [LARGE SCALE GENOMIC DNA]</scope>
    <source>
        <strain evidence="2 3">1409</strain>
    </source>
</reference>
<dbReference type="AlphaFoldDB" id="A0A839AZY3"/>
<evidence type="ECO:0000313" key="2">
    <source>
        <dbReference type="EMBL" id="QOY31840.1"/>
    </source>
</evidence>
<sequence>MERLLDAYKRILQEVDAQSFNLNEDKYSGVFLPVPFEEYWHSPVKIMLVGRETAGWNTLNGKNTISRVLGLMPDVTIGQVVEEAVDRYRKHLPVQNDGTTNLKSRSRFTQYHFRLARELNIPPQAIVYANLLAWDYDGLTPLNRPQNEVQEVILASLKLLAVQIKHLEPDFMIFASGARRTDYIIKQVLTELGGYETSSVIPGKLWEFKTGNTICFRIAHPRAMRGHQKYRDEVIARIKQLCTKGGQSITTCSAGHPSRKSTGKQAKRPGSLCWRRHVRFGIARLEIAAHCTP</sequence>
<dbReference type="EMBL" id="CP063369">
    <property type="protein sequence ID" value="QOY31840.1"/>
    <property type="molecule type" value="Genomic_DNA"/>
</dbReference>
<dbReference type="Proteomes" id="UP000581425">
    <property type="component" value="Chromosome"/>
</dbReference>
<evidence type="ECO:0008006" key="4">
    <source>
        <dbReference type="Google" id="ProtNLM"/>
    </source>
</evidence>
<dbReference type="EMBL" id="JACGTG010000001">
    <property type="protein sequence ID" value="MBA6241604.1"/>
    <property type="molecule type" value="Genomic_DNA"/>
</dbReference>
<reference evidence="1 3" key="1">
    <citation type="submission" date="2020-07" db="EMBL/GenBank/DDBJ databases">
        <title>Analysis of Genomes of Bacterial Isolates from Lameness Outbreaks in Broilers.</title>
        <authorList>
            <person name="Ekesi N.S."/>
            <person name="Alrubaye A."/>
            <person name="Rhoads D."/>
        </authorList>
    </citation>
    <scope>NUCLEOTIDE SEQUENCE [LARGE SCALE GENOMIC DNA]</scope>
    <source>
        <strain evidence="1 3">1409</strain>
    </source>
</reference>
<protein>
    <recommendedName>
        <fullName evidence="4">Uracil-DNA glycosylase-like domain-containing protein</fullName>
    </recommendedName>
</protein>